<gene>
    <name evidence="3" type="ORF">TCIL3000_9_690</name>
</gene>
<feature type="transmembrane region" description="Helical" evidence="2">
    <location>
        <begin position="73"/>
        <end position="92"/>
    </location>
</feature>
<accession>G0UTG1</accession>
<keyword evidence="2" id="KW-1133">Transmembrane helix</keyword>
<evidence type="ECO:0000313" key="3">
    <source>
        <dbReference type="EMBL" id="CCC92675.1"/>
    </source>
</evidence>
<keyword evidence="2" id="KW-0472">Membrane</keyword>
<reference evidence="3" key="1">
    <citation type="journal article" date="2012" name="Proc. Natl. Acad. Sci. U.S.A.">
        <title>Antigenic diversity is generated by distinct evolutionary mechanisms in African trypanosome species.</title>
        <authorList>
            <person name="Jackson A.P."/>
            <person name="Berry A."/>
            <person name="Aslett M."/>
            <person name="Allison H.C."/>
            <person name="Burton P."/>
            <person name="Vavrova-Anderson J."/>
            <person name="Brown R."/>
            <person name="Browne H."/>
            <person name="Corton N."/>
            <person name="Hauser H."/>
            <person name="Gamble J."/>
            <person name="Gilderthorp R."/>
            <person name="Marcello L."/>
            <person name="McQuillan J."/>
            <person name="Otto T.D."/>
            <person name="Quail M.A."/>
            <person name="Sanders M.J."/>
            <person name="van Tonder A."/>
            <person name="Ginger M.L."/>
            <person name="Field M.C."/>
            <person name="Barry J.D."/>
            <person name="Hertz-Fowler C."/>
            <person name="Berriman M."/>
        </authorList>
    </citation>
    <scope>NUCLEOTIDE SEQUENCE</scope>
    <source>
        <strain evidence="3">IL3000</strain>
    </source>
</reference>
<evidence type="ECO:0000256" key="2">
    <source>
        <dbReference type="SAM" id="Phobius"/>
    </source>
</evidence>
<keyword evidence="2" id="KW-0812">Transmembrane</keyword>
<evidence type="ECO:0000256" key="1">
    <source>
        <dbReference type="SAM" id="MobiDB-lite"/>
    </source>
</evidence>
<organism evidence="3">
    <name type="scientific">Trypanosoma congolense (strain IL3000)</name>
    <dbReference type="NCBI Taxonomy" id="1068625"/>
    <lineage>
        <taxon>Eukaryota</taxon>
        <taxon>Discoba</taxon>
        <taxon>Euglenozoa</taxon>
        <taxon>Kinetoplastea</taxon>
        <taxon>Metakinetoplastina</taxon>
        <taxon>Trypanosomatida</taxon>
        <taxon>Trypanosomatidae</taxon>
        <taxon>Trypanosoma</taxon>
        <taxon>Nannomonas</taxon>
    </lineage>
</organism>
<sequence>MCRRKKKWQRGGYGADKGRQNQMHPPFCSFFGGPFNFIRSSLTKDQQYPAWLLQNLQYSAAATFLLPSNAPCFFLLLLFFTFSPLVYIWRVFPSRQCQLQ</sequence>
<protein>
    <submittedName>
        <fullName evidence="3">Uncharacterized protein</fullName>
    </submittedName>
</protein>
<dbReference type="AlphaFoldDB" id="G0UTG1"/>
<feature type="region of interest" description="Disordered" evidence="1">
    <location>
        <begin position="1"/>
        <end position="20"/>
    </location>
</feature>
<dbReference type="EMBL" id="HE575322">
    <property type="protein sequence ID" value="CCC92675.1"/>
    <property type="molecule type" value="Genomic_DNA"/>
</dbReference>
<name>G0UTG1_TRYCI</name>
<proteinExistence type="predicted"/>